<dbReference type="AlphaFoldDB" id="A0A9P4JMI8"/>
<keyword evidence="1" id="KW-1133">Transmembrane helix</keyword>
<evidence type="ECO:0000256" key="1">
    <source>
        <dbReference type="SAM" id="Phobius"/>
    </source>
</evidence>
<dbReference type="Proteomes" id="UP000799536">
    <property type="component" value="Unassembled WGS sequence"/>
</dbReference>
<name>A0A9P4JMI8_9PLEO</name>
<protein>
    <submittedName>
        <fullName evidence="2">Uncharacterized protein</fullName>
    </submittedName>
</protein>
<feature type="transmembrane region" description="Helical" evidence="1">
    <location>
        <begin position="6"/>
        <end position="24"/>
    </location>
</feature>
<keyword evidence="1" id="KW-0812">Transmembrane</keyword>
<proteinExistence type="predicted"/>
<keyword evidence="3" id="KW-1185">Reference proteome</keyword>
<organism evidence="2 3">
    <name type="scientific">Delitschia confertaspora ATCC 74209</name>
    <dbReference type="NCBI Taxonomy" id="1513339"/>
    <lineage>
        <taxon>Eukaryota</taxon>
        <taxon>Fungi</taxon>
        <taxon>Dikarya</taxon>
        <taxon>Ascomycota</taxon>
        <taxon>Pezizomycotina</taxon>
        <taxon>Dothideomycetes</taxon>
        <taxon>Pleosporomycetidae</taxon>
        <taxon>Pleosporales</taxon>
        <taxon>Delitschiaceae</taxon>
        <taxon>Delitschia</taxon>
    </lineage>
</organism>
<dbReference type="EMBL" id="ML993995">
    <property type="protein sequence ID" value="KAF2200999.1"/>
    <property type="molecule type" value="Genomic_DNA"/>
</dbReference>
<accession>A0A9P4JMI8</accession>
<sequence length="79" mass="8806">MSLSGALYNLIMQLFATWSLALYSQRWPCGYPCFNALSICRLVSHCLITLIIEFMTFIFSAFPMTINVSGSETSSVLLA</sequence>
<keyword evidence="1" id="KW-0472">Membrane</keyword>
<gene>
    <name evidence="2" type="ORF">GQ43DRAFT_441000</name>
</gene>
<reference evidence="2" key="1">
    <citation type="journal article" date="2020" name="Stud. Mycol.">
        <title>101 Dothideomycetes genomes: a test case for predicting lifestyles and emergence of pathogens.</title>
        <authorList>
            <person name="Haridas S."/>
            <person name="Albert R."/>
            <person name="Binder M."/>
            <person name="Bloem J."/>
            <person name="Labutti K."/>
            <person name="Salamov A."/>
            <person name="Andreopoulos B."/>
            <person name="Baker S."/>
            <person name="Barry K."/>
            <person name="Bills G."/>
            <person name="Bluhm B."/>
            <person name="Cannon C."/>
            <person name="Castanera R."/>
            <person name="Culley D."/>
            <person name="Daum C."/>
            <person name="Ezra D."/>
            <person name="Gonzalez J."/>
            <person name="Henrissat B."/>
            <person name="Kuo A."/>
            <person name="Liang C."/>
            <person name="Lipzen A."/>
            <person name="Lutzoni F."/>
            <person name="Magnuson J."/>
            <person name="Mondo S."/>
            <person name="Nolan M."/>
            <person name="Ohm R."/>
            <person name="Pangilinan J."/>
            <person name="Park H.-J."/>
            <person name="Ramirez L."/>
            <person name="Alfaro M."/>
            <person name="Sun H."/>
            <person name="Tritt A."/>
            <person name="Yoshinaga Y."/>
            <person name="Zwiers L.-H."/>
            <person name="Turgeon B."/>
            <person name="Goodwin S."/>
            <person name="Spatafora J."/>
            <person name="Crous P."/>
            <person name="Grigoriev I."/>
        </authorList>
    </citation>
    <scope>NUCLEOTIDE SEQUENCE</scope>
    <source>
        <strain evidence="2">ATCC 74209</strain>
    </source>
</reference>
<feature type="transmembrane region" description="Helical" evidence="1">
    <location>
        <begin position="36"/>
        <end position="62"/>
    </location>
</feature>
<evidence type="ECO:0000313" key="2">
    <source>
        <dbReference type="EMBL" id="KAF2200999.1"/>
    </source>
</evidence>
<evidence type="ECO:0000313" key="3">
    <source>
        <dbReference type="Proteomes" id="UP000799536"/>
    </source>
</evidence>
<comment type="caution">
    <text evidence="2">The sequence shown here is derived from an EMBL/GenBank/DDBJ whole genome shotgun (WGS) entry which is preliminary data.</text>
</comment>